<sequence length="94" mass="10033">MDKSPPTLGLRLFAPTPARVVTMFQTNPITGNSAKAQASSLDATQEPFAKNYGMYSYITRELTDLVASEFPLDMSRQAITGHSMGGHGALTIAA</sequence>
<comment type="catalytic activity">
    <reaction evidence="5">
        <text>S-formylglutathione + H2O = formate + glutathione + H(+)</text>
        <dbReference type="Rhea" id="RHEA:14961"/>
        <dbReference type="ChEBI" id="CHEBI:15377"/>
        <dbReference type="ChEBI" id="CHEBI:15378"/>
        <dbReference type="ChEBI" id="CHEBI:15740"/>
        <dbReference type="ChEBI" id="CHEBI:57688"/>
        <dbReference type="ChEBI" id="CHEBI:57925"/>
        <dbReference type="EC" id="3.1.2.12"/>
    </reaction>
</comment>
<dbReference type="InterPro" id="IPR029058">
    <property type="entry name" value="AB_hydrolase_fold"/>
</dbReference>
<dbReference type="EMBL" id="KF120043">
    <property type="protein sequence ID" value="AIA87312.1"/>
    <property type="molecule type" value="Genomic_DNA"/>
</dbReference>
<keyword evidence="4" id="KW-0378">Hydrolase</keyword>
<evidence type="ECO:0000313" key="6">
    <source>
        <dbReference type="EMBL" id="AIA87312.1"/>
    </source>
</evidence>
<evidence type="ECO:0000256" key="2">
    <source>
        <dbReference type="ARBA" id="ARBA00012479"/>
    </source>
</evidence>
<dbReference type="PANTHER" id="PTHR10061:SF0">
    <property type="entry name" value="S-FORMYLGLUTATHIONE HYDROLASE"/>
    <property type="match status" value="1"/>
</dbReference>
<dbReference type="GO" id="GO:0052689">
    <property type="term" value="F:carboxylic ester hydrolase activity"/>
    <property type="evidence" value="ECO:0007669"/>
    <property type="project" value="UniProtKB-KW"/>
</dbReference>
<dbReference type="SUPFAM" id="SSF53474">
    <property type="entry name" value="alpha/beta-Hydrolases"/>
    <property type="match status" value="1"/>
</dbReference>
<protein>
    <recommendedName>
        <fullName evidence="2">S-formylglutathione hydrolase</fullName>
        <ecNumber evidence="2">3.1.2.12</ecNumber>
    </recommendedName>
</protein>
<dbReference type="GO" id="GO:0046294">
    <property type="term" value="P:formaldehyde catabolic process"/>
    <property type="evidence" value="ECO:0007669"/>
    <property type="project" value="InterPro"/>
</dbReference>
<evidence type="ECO:0000256" key="4">
    <source>
        <dbReference type="ARBA" id="ARBA00022801"/>
    </source>
</evidence>
<proteinExistence type="inferred from homology"/>
<dbReference type="GO" id="GO:0018738">
    <property type="term" value="F:S-formylglutathione hydrolase activity"/>
    <property type="evidence" value="ECO:0007669"/>
    <property type="project" value="UniProtKB-EC"/>
</dbReference>
<comment type="similarity">
    <text evidence="1">Belongs to the esterase D family.</text>
</comment>
<dbReference type="PANTHER" id="PTHR10061">
    <property type="entry name" value="S-FORMYLGLUTATHIONE HYDROLASE"/>
    <property type="match status" value="1"/>
</dbReference>
<accession>A0A060BX97</accession>
<dbReference type="GO" id="GO:0005829">
    <property type="term" value="C:cytosol"/>
    <property type="evidence" value="ECO:0007669"/>
    <property type="project" value="TreeGrafter"/>
</dbReference>
<reference evidence="6" key="1">
    <citation type="journal article" date="2013" name="Environ. Microbiol.">
        <title>Seasonally variable intestinal metagenomes of the red palm weevil (Rhynchophorus ferrugineus).</title>
        <authorList>
            <person name="Jia S."/>
            <person name="Zhang X."/>
            <person name="Zhang G."/>
            <person name="Yin A."/>
            <person name="Zhang S."/>
            <person name="Li F."/>
            <person name="Wang L."/>
            <person name="Zhao D."/>
            <person name="Yun Q."/>
            <person name="Tala"/>
            <person name="Wang J."/>
            <person name="Sun G."/>
            <person name="Baabdullah M."/>
            <person name="Yu X."/>
            <person name="Hu S."/>
            <person name="Al-Mssallem I.S."/>
            <person name="Yu J."/>
        </authorList>
    </citation>
    <scope>NUCLEOTIDE SEQUENCE</scope>
</reference>
<dbReference type="Gene3D" id="3.40.50.1820">
    <property type="entry name" value="alpha/beta hydrolase"/>
    <property type="match status" value="1"/>
</dbReference>
<evidence type="ECO:0000256" key="1">
    <source>
        <dbReference type="ARBA" id="ARBA00005622"/>
    </source>
</evidence>
<dbReference type="InterPro" id="IPR014186">
    <property type="entry name" value="S-formylglutathione_hydrol"/>
</dbReference>
<evidence type="ECO:0000256" key="5">
    <source>
        <dbReference type="ARBA" id="ARBA00047590"/>
    </source>
</evidence>
<dbReference type="Pfam" id="PF00756">
    <property type="entry name" value="Esterase"/>
    <property type="match status" value="1"/>
</dbReference>
<organism evidence="6">
    <name type="scientific">uncultured Brucella sp</name>
    <dbReference type="NCBI Taxonomy" id="577589"/>
    <lineage>
        <taxon>Bacteria</taxon>
        <taxon>Pseudomonadati</taxon>
        <taxon>Pseudomonadota</taxon>
        <taxon>Alphaproteobacteria</taxon>
        <taxon>Hyphomicrobiales</taxon>
        <taxon>Brucellaceae</taxon>
        <taxon>Brucella/Ochrobactrum group</taxon>
        <taxon>Brucella</taxon>
        <taxon>environmental samples</taxon>
    </lineage>
</organism>
<keyword evidence="3" id="KW-0719">Serine esterase</keyword>
<name>A0A060BX97_9HYPH</name>
<dbReference type="InterPro" id="IPR000801">
    <property type="entry name" value="Esterase-like"/>
</dbReference>
<dbReference type="AlphaFoldDB" id="A0A060BX97"/>
<evidence type="ECO:0000256" key="3">
    <source>
        <dbReference type="ARBA" id="ARBA00022487"/>
    </source>
</evidence>
<dbReference type="EC" id="3.1.2.12" evidence="2"/>